<accession>A0A177B0K6</accession>
<evidence type="ECO:0000256" key="2">
    <source>
        <dbReference type="ARBA" id="ARBA00008180"/>
    </source>
</evidence>
<dbReference type="InterPro" id="IPR007258">
    <property type="entry name" value="Vps52"/>
</dbReference>
<dbReference type="EMBL" id="LWCA01000732">
    <property type="protein sequence ID" value="OAF67163.1"/>
    <property type="molecule type" value="Genomic_DNA"/>
</dbReference>
<dbReference type="Pfam" id="PF04129">
    <property type="entry name" value="Vps52_CC"/>
    <property type="match status" value="1"/>
</dbReference>
<evidence type="ECO:0000313" key="9">
    <source>
        <dbReference type="EMBL" id="OAF67163.1"/>
    </source>
</evidence>
<evidence type="ECO:0000256" key="3">
    <source>
        <dbReference type="ARBA" id="ARBA00017083"/>
    </source>
</evidence>
<dbReference type="GO" id="GO:0019905">
    <property type="term" value="F:syntaxin binding"/>
    <property type="evidence" value="ECO:0007669"/>
    <property type="project" value="TreeGrafter"/>
</dbReference>
<evidence type="ECO:0000256" key="6">
    <source>
        <dbReference type="ARBA" id="ARBA00023034"/>
    </source>
</evidence>
<organism evidence="9 10">
    <name type="scientific">Intoshia linei</name>
    <dbReference type="NCBI Taxonomy" id="1819745"/>
    <lineage>
        <taxon>Eukaryota</taxon>
        <taxon>Metazoa</taxon>
        <taxon>Spiralia</taxon>
        <taxon>Lophotrochozoa</taxon>
        <taxon>Mesozoa</taxon>
        <taxon>Orthonectida</taxon>
        <taxon>Rhopaluridae</taxon>
        <taxon>Intoshia</taxon>
    </lineage>
</organism>
<dbReference type="Pfam" id="PF20655">
    <property type="entry name" value="Vps52_C"/>
    <property type="match status" value="1"/>
</dbReference>
<dbReference type="GO" id="GO:0042147">
    <property type="term" value="P:retrograde transport, endosome to Golgi"/>
    <property type="evidence" value="ECO:0007669"/>
    <property type="project" value="TreeGrafter"/>
</dbReference>
<dbReference type="Proteomes" id="UP000078046">
    <property type="component" value="Unassembled WGS sequence"/>
</dbReference>
<keyword evidence="4" id="KW-0813">Transport</keyword>
<dbReference type="GO" id="GO:0015031">
    <property type="term" value="P:protein transport"/>
    <property type="evidence" value="ECO:0007669"/>
    <property type="project" value="UniProtKB-KW"/>
</dbReference>
<evidence type="ECO:0000259" key="7">
    <source>
        <dbReference type="Pfam" id="PF04129"/>
    </source>
</evidence>
<dbReference type="InterPro" id="IPR048361">
    <property type="entry name" value="Vps52_C"/>
</dbReference>
<keyword evidence="10" id="KW-1185">Reference proteome</keyword>
<comment type="similarity">
    <text evidence="2">Belongs to the VPS52 family.</text>
</comment>
<proteinExistence type="inferred from homology"/>
<evidence type="ECO:0000256" key="1">
    <source>
        <dbReference type="ARBA" id="ARBA00004601"/>
    </source>
</evidence>
<dbReference type="GO" id="GO:0006896">
    <property type="term" value="P:Golgi to vacuole transport"/>
    <property type="evidence" value="ECO:0007669"/>
    <property type="project" value="TreeGrafter"/>
</dbReference>
<protein>
    <recommendedName>
        <fullName evidence="3">Vacuolar protein sorting-associated protein 52 homolog</fullName>
    </recommendedName>
</protein>
<dbReference type="InterPro" id="IPR048319">
    <property type="entry name" value="Vps52_CC"/>
</dbReference>
<evidence type="ECO:0000256" key="5">
    <source>
        <dbReference type="ARBA" id="ARBA00022927"/>
    </source>
</evidence>
<dbReference type="GO" id="GO:0005829">
    <property type="term" value="C:cytosol"/>
    <property type="evidence" value="ECO:0007669"/>
    <property type="project" value="GOC"/>
</dbReference>
<feature type="domain" description="Vps52 C-terminal" evidence="8">
    <location>
        <begin position="196"/>
        <end position="479"/>
    </location>
</feature>
<feature type="domain" description="Vps52 coiled-coil" evidence="7">
    <location>
        <begin position="68"/>
        <end position="173"/>
    </location>
</feature>
<dbReference type="AlphaFoldDB" id="A0A177B0K6"/>
<dbReference type="GO" id="GO:0032456">
    <property type="term" value="P:endocytic recycling"/>
    <property type="evidence" value="ECO:0007669"/>
    <property type="project" value="TreeGrafter"/>
</dbReference>
<evidence type="ECO:0000256" key="4">
    <source>
        <dbReference type="ARBA" id="ARBA00022448"/>
    </source>
</evidence>
<dbReference type="PANTHER" id="PTHR14190:SF7">
    <property type="entry name" value="VACUOLAR PROTEIN SORTING-ASSOCIATED PROTEIN 52 HOMOLOG"/>
    <property type="match status" value="1"/>
</dbReference>
<dbReference type="GO" id="GO:0000938">
    <property type="term" value="C:GARP complex"/>
    <property type="evidence" value="ECO:0007669"/>
    <property type="project" value="TreeGrafter"/>
</dbReference>
<dbReference type="OrthoDB" id="19482at2759"/>
<keyword evidence="5" id="KW-0653">Protein transport</keyword>
<gene>
    <name evidence="9" type="ORF">A3Q56_05138</name>
</gene>
<keyword evidence="6" id="KW-0333">Golgi apparatus</keyword>
<sequence>MGLEEELSKIVISHNIDTSLNLLDEETDNEKVDCSLLKDVLNYEDDLRDFSEKVKNELEDVENISIKDYINEARNIITLHKQLVQYDNFLHETENILFGFRNNLGKLRSDISKLQTQSSKLDLKMKNRQDARYHLTEFLSCFVVKEDAIKCIFEDEVLSVRFQDNIKDLDMKLNYLNILIDRKAQCSSEMTDYDSQCSSNDLLGVDPSKKKSPFTNVKNSPSKGGAFSIGDRLSILQEDIDSPVIILEPNQDVKHLDEVIFRSNVFCFLDNSASEYVFSREFFNFDNMTAIEFFTSIMEDSLLYQNKQLDLFVSDSYDLIFLILCLILLNRFRDIILKHNLAILSSFWTIANEKIWNRIHELTNLNIKSLRAINTQTLSNVELKPHYITRRFAELSTAICLMNENLNEDKVDNVVMIIYNEYHNFILRLAAELNERSSQIILLINNYEVILAVFRERATKPHKIYVELEQVFMQRNGEFIDETLSPYIGPIIRLVKQYEAIESSQEKQSELISTKIKQIVHLINNVNENWKIWLDKMRNTTIKSFTNLYTASKILQLNHNSS</sequence>
<evidence type="ECO:0000313" key="10">
    <source>
        <dbReference type="Proteomes" id="UP000078046"/>
    </source>
</evidence>
<name>A0A177B0K6_9BILA</name>
<reference evidence="9 10" key="1">
    <citation type="submission" date="2016-04" db="EMBL/GenBank/DDBJ databases">
        <title>The genome of Intoshia linei affirms orthonectids as highly simplified spiralians.</title>
        <authorList>
            <person name="Mikhailov K.V."/>
            <person name="Slusarev G.S."/>
            <person name="Nikitin M.A."/>
            <person name="Logacheva M.D."/>
            <person name="Penin A."/>
            <person name="Aleoshin V."/>
            <person name="Panchin Y.V."/>
        </authorList>
    </citation>
    <scope>NUCLEOTIDE SEQUENCE [LARGE SCALE GENOMIC DNA]</scope>
    <source>
        <strain evidence="9">Intl2013</strain>
        <tissue evidence="9">Whole animal</tissue>
    </source>
</reference>
<dbReference type="PANTHER" id="PTHR14190">
    <property type="entry name" value="SUPPRESSOR OF ACTIN MUTATIONS 2/VACUOLAR PROTEIN SORTING 52"/>
    <property type="match status" value="1"/>
</dbReference>
<evidence type="ECO:0000259" key="8">
    <source>
        <dbReference type="Pfam" id="PF20655"/>
    </source>
</evidence>
<comment type="subcellular location">
    <subcellularLocation>
        <location evidence="1">Golgi apparatus</location>
        <location evidence="1">trans-Golgi network</location>
    </subcellularLocation>
</comment>
<comment type="caution">
    <text evidence="9">The sequence shown here is derived from an EMBL/GenBank/DDBJ whole genome shotgun (WGS) entry which is preliminary data.</text>
</comment>